<organism evidence="2 3">
    <name type="scientific">Neorhodopirellula pilleata</name>
    <dbReference type="NCBI Taxonomy" id="2714738"/>
    <lineage>
        <taxon>Bacteria</taxon>
        <taxon>Pseudomonadati</taxon>
        <taxon>Planctomycetota</taxon>
        <taxon>Planctomycetia</taxon>
        <taxon>Pirellulales</taxon>
        <taxon>Pirellulaceae</taxon>
        <taxon>Neorhodopirellula</taxon>
    </lineage>
</organism>
<proteinExistence type="predicted"/>
<accession>A0A5C6AV75</accession>
<evidence type="ECO:0000256" key="1">
    <source>
        <dbReference type="SAM" id="MobiDB-lite"/>
    </source>
</evidence>
<protein>
    <submittedName>
        <fullName evidence="2">Uncharacterized protein</fullName>
    </submittedName>
</protein>
<feature type="region of interest" description="Disordered" evidence="1">
    <location>
        <begin position="443"/>
        <end position="463"/>
    </location>
</feature>
<evidence type="ECO:0000313" key="2">
    <source>
        <dbReference type="EMBL" id="TWU02024.1"/>
    </source>
</evidence>
<name>A0A5C6AV75_9BACT</name>
<gene>
    <name evidence="2" type="ORF">Pla100_17600</name>
</gene>
<comment type="caution">
    <text evidence="2">The sequence shown here is derived from an EMBL/GenBank/DDBJ whole genome shotgun (WGS) entry which is preliminary data.</text>
</comment>
<reference evidence="2 3" key="1">
    <citation type="submission" date="2019-02" db="EMBL/GenBank/DDBJ databases">
        <title>Deep-cultivation of Planctomycetes and their phenomic and genomic characterization uncovers novel biology.</title>
        <authorList>
            <person name="Wiegand S."/>
            <person name="Jogler M."/>
            <person name="Boedeker C."/>
            <person name="Pinto D."/>
            <person name="Vollmers J."/>
            <person name="Rivas-Marin E."/>
            <person name="Kohn T."/>
            <person name="Peeters S.H."/>
            <person name="Heuer A."/>
            <person name="Rast P."/>
            <person name="Oberbeckmann S."/>
            <person name="Bunk B."/>
            <person name="Jeske O."/>
            <person name="Meyerdierks A."/>
            <person name="Storesund J.E."/>
            <person name="Kallscheuer N."/>
            <person name="Luecker S."/>
            <person name="Lage O.M."/>
            <person name="Pohl T."/>
            <person name="Merkel B.J."/>
            <person name="Hornburger P."/>
            <person name="Mueller R.-W."/>
            <person name="Bruemmer F."/>
            <person name="Labrenz M."/>
            <person name="Spormann A.M."/>
            <person name="Op Den Camp H."/>
            <person name="Overmann J."/>
            <person name="Amann R."/>
            <person name="Jetten M.S.M."/>
            <person name="Mascher T."/>
            <person name="Medema M.H."/>
            <person name="Devos D.P."/>
            <person name="Kaster A.-K."/>
            <person name="Ovreas L."/>
            <person name="Rohde M."/>
            <person name="Galperin M.Y."/>
            <person name="Jogler C."/>
        </authorList>
    </citation>
    <scope>NUCLEOTIDE SEQUENCE [LARGE SCALE GENOMIC DNA]</scope>
    <source>
        <strain evidence="2 3">Pla100</strain>
    </source>
</reference>
<sequence length="463" mass="52774">MMRWFKADWMFPAIVLAPMATLVVMLTASSWEWLRNASTQRHLIAELVVNEPVLEPIRSDAERLQVRKIHELMAGSAYSRTWYTNVLLGEQVEDLLWTQPESLSKERRRLIDQLNDRFKVLDQSLKTLMLSTDSSLHRVYPATFQYEGIEHGYVSMAPVWLLVQIPTGDLGLTIRGDEPDPSLVMNELTRLYGLTLPAPNESISWNHSLYLSHPMRITRIAAAKGWLNDEQYAELDRILKVSIDWEQSWIDERSNQAWLAGLFLQNPEVTSRSRNWFGSYSNRASRSTQDEPGSYAPSETLAIARALLPPKDRKNMSRSIPVTDRSVVHFYGIDQWLKSSGLTHRRLPILGNSRMQSFSQSLEKTQKEILFTRVCLAVARLKDAWVSEDQSGAFTFTFTDLARFGWSSQEIADAEEELSIEPSLGGLTITSRSADWIRDGQGNLLDGGDSKQVRFEMDDENGS</sequence>
<dbReference type="AlphaFoldDB" id="A0A5C6AV75"/>
<dbReference type="RefSeq" id="WP_146577205.1">
    <property type="nucleotide sequence ID" value="NZ_SJPM01000002.1"/>
</dbReference>
<keyword evidence="3" id="KW-1185">Reference proteome</keyword>
<dbReference type="EMBL" id="SJPM01000002">
    <property type="protein sequence ID" value="TWU02024.1"/>
    <property type="molecule type" value="Genomic_DNA"/>
</dbReference>
<evidence type="ECO:0000313" key="3">
    <source>
        <dbReference type="Proteomes" id="UP000316213"/>
    </source>
</evidence>
<dbReference type="Proteomes" id="UP000316213">
    <property type="component" value="Unassembled WGS sequence"/>
</dbReference>